<organism evidence="3 4">
    <name type="scientific">Demequina litoralis</name>
    <dbReference type="NCBI Taxonomy" id="3051660"/>
    <lineage>
        <taxon>Bacteria</taxon>
        <taxon>Bacillati</taxon>
        <taxon>Actinomycetota</taxon>
        <taxon>Actinomycetes</taxon>
        <taxon>Micrococcales</taxon>
        <taxon>Demequinaceae</taxon>
        <taxon>Demequina</taxon>
    </lineage>
</organism>
<evidence type="ECO:0000313" key="3">
    <source>
        <dbReference type="EMBL" id="MDN4474490.1"/>
    </source>
</evidence>
<accession>A0ABT8G5S5</accession>
<feature type="region of interest" description="Disordered" evidence="1">
    <location>
        <begin position="240"/>
        <end position="259"/>
    </location>
</feature>
<reference evidence="3" key="1">
    <citation type="submission" date="2023-06" db="EMBL/GenBank/DDBJ databases">
        <title>Sysu t00192.</title>
        <authorList>
            <person name="Gao L."/>
            <person name="Fang B.-Z."/>
            <person name="Li W.-J."/>
        </authorList>
    </citation>
    <scope>NUCLEOTIDE SEQUENCE</scope>
    <source>
        <strain evidence="3">SYSU T00192</strain>
    </source>
</reference>
<keyword evidence="2" id="KW-0812">Transmembrane</keyword>
<evidence type="ECO:0000256" key="1">
    <source>
        <dbReference type="SAM" id="MobiDB-lite"/>
    </source>
</evidence>
<protein>
    <submittedName>
        <fullName evidence="3">Uncharacterized protein</fullName>
    </submittedName>
</protein>
<evidence type="ECO:0000256" key="2">
    <source>
        <dbReference type="SAM" id="Phobius"/>
    </source>
</evidence>
<keyword evidence="2" id="KW-0472">Membrane</keyword>
<dbReference type="Proteomes" id="UP001172728">
    <property type="component" value="Unassembled WGS sequence"/>
</dbReference>
<gene>
    <name evidence="3" type="ORF">QQX09_01320</name>
</gene>
<comment type="caution">
    <text evidence="3">The sequence shown here is derived from an EMBL/GenBank/DDBJ whole genome shotgun (WGS) entry which is preliminary data.</text>
</comment>
<dbReference type="EMBL" id="JAUHPW010000001">
    <property type="protein sequence ID" value="MDN4474490.1"/>
    <property type="molecule type" value="Genomic_DNA"/>
</dbReference>
<feature type="transmembrane region" description="Helical" evidence="2">
    <location>
        <begin position="43"/>
        <end position="63"/>
    </location>
</feature>
<name>A0ABT8G5S5_9MICO</name>
<keyword evidence="4" id="KW-1185">Reference proteome</keyword>
<sequence length="259" mass="27595">MSAPASAPVINPVPGTIGAPAAPQVNLLPPEIAARRSQGRIKALIVIVFGLFLVAVAAVYFLVLGMRTAAENELQAEQDRRLELQTELASYGYINELSAKFENSIKAREWAGSTDIDWATHLTALLTAVPEGLTFTDMTMAQGTPAGAIAGDGTAFANADMGSIAFTGRAESPELTADLIEAFDALPGFSDTWVEAKQINSNEETDTVYWEYSGATRITYTALSGRTETEQTKVPQALLDELEAADTATDTETSDEEAN</sequence>
<keyword evidence="2" id="KW-1133">Transmembrane helix</keyword>
<dbReference type="RefSeq" id="WP_301130901.1">
    <property type="nucleotide sequence ID" value="NZ_JAUHPW010000001.1"/>
</dbReference>
<evidence type="ECO:0000313" key="4">
    <source>
        <dbReference type="Proteomes" id="UP001172728"/>
    </source>
</evidence>
<proteinExistence type="predicted"/>